<dbReference type="InterPro" id="IPR036117">
    <property type="entry name" value="DhaL_dom_sf"/>
</dbReference>
<dbReference type="SUPFAM" id="SSF101473">
    <property type="entry name" value="DhaL-like"/>
    <property type="match status" value="1"/>
</dbReference>
<name>A0A255EAZ9_9ACTN</name>
<dbReference type="PROSITE" id="PS51480">
    <property type="entry name" value="DHAL"/>
    <property type="match status" value="1"/>
</dbReference>
<dbReference type="InterPro" id="IPR012737">
    <property type="entry name" value="DhaK_L_YcgS"/>
</dbReference>
<dbReference type="GO" id="GO:0019563">
    <property type="term" value="P:glycerol catabolic process"/>
    <property type="evidence" value="ECO:0007669"/>
    <property type="project" value="TreeGrafter"/>
</dbReference>
<dbReference type="AlphaFoldDB" id="A0A255EAZ9"/>
<dbReference type="GO" id="GO:0004371">
    <property type="term" value="F:glycerone kinase activity"/>
    <property type="evidence" value="ECO:0007669"/>
    <property type="project" value="InterPro"/>
</dbReference>
<evidence type="ECO:0000313" key="4">
    <source>
        <dbReference type="EMBL" id="OYN86582.1"/>
    </source>
</evidence>
<dbReference type="Pfam" id="PF02734">
    <property type="entry name" value="Dak2"/>
    <property type="match status" value="1"/>
</dbReference>
<gene>
    <name evidence="4" type="primary">dhaL</name>
    <name evidence="4" type="ORF">CGZ92_09645</name>
</gene>
<keyword evidence="1" id="KW-0808">Transferase</keyword>
<dbReference type="NCBIfam" id="TIGR02365">
    <property type="entry name" value="dha_L_ycgS"/>
    <property type="match status" value="1"/>
</dbReference>
<protein>
    <submittedName>
        <fullName evidence="4">Dihydroxyacetone kinase subunit L</fullName>
    </submittedName>
</protein>
<comment type="caution">
    <text evidence="4">The sequence shown here is derived from an EMBL/GenBank/DDBJ whole genome shotgun (WGS) entry which is preliminary data.</text>
</comment>
<dbReference type="FunFam" id="1.25.40.340:FF:000002">
    <property type="entry name" value="Dihydroxyacetone kinase, L subunit"/>
    <property type="match status" value="1"/>
</dbReference>
<sequence>MLNQDTAKAWIRRAAEIITENAVVLTELDSAVGDADHGANLKRGMTAAVEQLDQDFASLEALLKKLGMTLVSTVGGASGPLYGTLFIRMASAVVGHDEVGGEQLADSFEAGVGGLRQRGHAEPGEKTMIDVWVPALAAYRASWQADGDQAAALKAMAEAADAGRDSTKDLVATKGRASYLGERSRGHVDPGAASSAMLIRAAAETLG</sequence>
<evidence type="ECO:0000256" key="1">
    <source>
        <dbReference type="ARBA" id="ARBA00022679"/>
    </source>
</evidence>
<evidence type="ECO:0000313" key="5">
    <source>
        <dbReference type="Proteomes" id="UP000216533"/>
    </source>
</evidence>
<dbReference type="SMART" id="SM01120">
    <property type="entry name" value="Dak2"/>
    <property type="match status" value="1"/>
</dbReference>
<dbReference type="EMBL" id="NMVI01000018">
    <property type="protein sequence ID" value="OYN86582.1"/>
    <property type="molecule type" value="Genomic_DNA"/>
</dbReference>
<dbReference type="Gene3D" id="1.25.40.340">
    <property type="match status" value="1"/>
</dbReference>
<dbReference type="PANTHER" id="PTHR28629">
    <property type="entry name" value="TRIOKINASE/FMN CYCLASE"/>
    <property type="match status" value="1"/>
</dbReference>
<dbReference type="InterPro" id="IPR004007">
    <property type="entry name" value="DhaL_dom"/>
</dbReference>
<dbReference type="GO" id="GO:0005829">
    <property type="term" value="C:cytosol"/>
    <property type="evidence" value="ECO:0007669"/>
    <property type="project" value="TreeGrafter"/>
</dbReference>
<evidence type="ECO:0000259" key="3">
    <source>
        <dbReference type="PROSITE" id="PS51480"/>
    </source>
</evidence>
<keyword evidence="2 4" id="KW-0418">Kinase</keyword>
<accession>A0A255EAZ9</accession>
<dbReference type="InterPro" id="IPR050861">
    <property type="entry name" value="Dihydroxyacetone_Kinase"/>
</dbReference>
<feature type="domain" description="DhaL" evidence="3">
    <location>
        <begin position="5"/>
        <end position="204"/>
    </location>
</feature>
<dbReference type="PANTHER" id="PTHR28629:SF4">
    <property type="entry name" value="TRIOKINASE_FMN CYCLASE"/>
    <property type="match status" value="1"/>
</dbReference>
<proteinExistence type="predicted"/>
<organism evidence="4 5">
    <name type="scientific">Parenemella sanctibonifatiensis</name>
    <dbReference type="NCBI Taxonomy" id="2016505"/>
    <lineage>
        <taxon>Bacteria</taxon>
        <taxon>Bacillati</taxon>
        <taxon>Actinomycetota</taxon>
        <taxon>Actinomycetes</taxon>
        <taxon>Propionibacteriales</taxon>
        <taxon>Propionibacteriaceae</taxon>
        <taxon>Parenemella</taxon>
    </lineage>
</organism>
<evidence type="ECO:0000256" key="2">
    <source>
        <dbReference type="ARBA" id="ARBA00022777"/>
    </source>
</evidence>
<dbReference type="Proteomes" id="UP000216533">
    <property type="component" value="Unassembled WGS sequence"/>
</dbReference>
<reference evidence="4 5" key="1">
    <citation type="submission" date="2017-07" db="EMBL/GenBank/DDBJ databases">
        <title>Draft whole genome sequences of clinical Proprionibacteriaceae strains.</title>
        <authorList>
            <person name="Bernier A.-M."/>
            <person name="Bernard K."/>
            <person name="Domingo M.-C."/>
        </authorList>
    </citation>
    <scope>NUCLEOTIDE SEQUENCE [LARGE SCALE GENOMIC DNA]</scope>
    <source>
        <strain evidence="4 5">NML 160184</strain>
    </source>
</reference>